<comment type="caution">
    <text evidence="2">The sequence shown here is derived from an EMBL/GenBank/DDBJ whole genome shotgun (WGS) entry which is preliminary data.</text>
</comment>
<feature type="transmembrane region" description="Helical" evidence="1">
    <location>
        <begin position="371"/>
        <end position="391"/>
    </location>
</feature>
<feature type="transmembrane region" description="Helical" evidence="1">
    <location>
        <begin position="225"/>
        <end position="242"/>
    </location>
</feature>
<feature type="transmembrane region" description="Helical" evidence="1">
    <location>
        <begin position="100"/>
        <end position="121"/>
    </location>
</feature>
<accession>A0A7I9YNJ7</accession>
<dbReference type="Proteomes" id="UP000465360">
    <property type="component" value="Unassembled WGS sequence"/>
</dbReference>
<dbReference type="AlphaFoldDB" id="A0A7I9YNJ7"/>
<reference evidence="2 3" key="1">
    <citation type="journal article" date="2019" name="Emerg. Microbes Infect.">
        <title>Comprehensive subspecies identification of 175 nontuberculous mycobacteria species based on 7547 genomic profiles.</title>
        <authorList>
            <person name="Matsumoto Y."/>
            <person name="Kinjo T."/>
            <person name="Motooka D."/>
            <person name="Nabeya D."/>
            <person name="Jung N."/>
            <person name="Uechi K."/>
            <person name="Horii T."/>
            <person name="Iida T."/>
            <person name="Fujita J."/>
            <person name="Nakamura S."/>
        </authorList>
    </citation>
    <scope>NUCLEOTIDE SEQUENCE [LARGE SCALE GENOMIC DNA]</scope>
    <source>
        <strain evidence="2 3">JCM 30725</strain>
    </source>
</reference>
<feature type="transmembrane region" description="Helical" evidence="1">
    <location>
        <begin position="337"/>
        <end position="364"/>
    </location>
</feature>
<feature type="transmembrane region" description="Helical" evidence="1">
    <location>
        <begin position="127"/>
        <end position="145"/>
    </location>
</feature>
<feature type="transmembrane region" description="Helical" evidence="1">
    <location>
        <begin position="157"/>
        <end position="177"/>
    </location>
</feature>
<keyword evidence="1" id="KW-0812">Transmembrane</keyword>
<dbReference type="EMBL" id="BLKZ01000001">
    <property type="protein sequence ID" value="GFG90197.1"/>
    <property type="molecule type" value="Genomic_DNA"/>
</dbReference>
<dbReference type="RefSeq" id="WP_163711529.1">
    <property type="nucleotide sequence ID" value="NZ_BLKZ01000001.1"/>
</dbReference>
<sequence length="512" mass="55599">MGDLSTRLRTLQSRAATLFAACGAGLFTLLLLRNRDVFTRPIYEAGDPAANSMLTIEAKHFELLTGHYSRVGFHHPGPAYLYIQAAGEWLFHDVLHIVPAAYNGQVIAVLALNAALLAGALTILYSWLRSSMATLAAAGVMLIFLAKHSQLVCSTWIPNACFAPFLLLLFAGASVAAGRLRHLWIMVFAGSLLVHGHAEFLVLVPVLALLVLIPQRRNLLAQRRDVLIAAGVLALFVTPIVLNEILHRPGEIAKYITYGHRAPNPPLEAARFVVQFWGSRPLVGTAFMVALFAGTFLLVRVLPKTEARDYSRRLWWVTAAGTGLFGFYSWYGVDQLYATYIGTFSFALPLALLMLGSSALVVLIGGRHEVWLRWLPAVATASALVGGLTLASTSSALHRDHDDLAGVPAALTYLDAHAHGRPILLETRTDESWADALALALAVSREGKRACLTQDRWRLRTTSDFMCTSQDLAHGARFTLSRGVPVPPGAPIVLNLNPIPASYPPSAVIARD</sequence>
<keyword evidence="3" id="KW-1185">Reference proteome</keyword>
<feature type="transmembrane region" description="Helical" evidence="1">
    <location>
        <begin position="282"/>
        <end position="302"/>
    </location>
</feature>
<keyword evidence="1" id="KW-1133">Transmembrane helix</keyword>
<proteinExistence type="predicted"/>
<evidence type="ECO:0000313" key="3">
    <source>
        <dbReference type="Proteomes" id="UP000465360"/>
    </source>
</evidence>
<protein>
    <recommendedName>
        <fullName evidence="4">Glycosyltransferase RgtA/B/C/D-like domain-containing protein</fullName>
    </recommendedName>
</protein>
<feature type="transmembrane region" description="Helical" evidence="1">
    <location>
        <begin position="314"/>
        <end position="331"/>
    </location>
</feature>
<evidence type="ECO:0000313" key="2">
    <source>
        <dbReference type="EMBL" id="GFG90197.1"/>
    </source>
</evidence>
<keyword evidence="1" id="KW-0472">Membrane</keyword>
<gene>
    <name evidence="2" type="ORF">MBOU_22390</name>
</gene>
<evidence type="ECO:0008006" key="4">
    <source>
        <dbReference type="Google" id="ProtNLM"/>
    </source>
</evidence>
<name>A0A7I9YNJ7_MYCBU</name>
<feature type="transmembrane region" description="Helical" evidence="1">
    <location>
        <begin position="183"/>
        <end position="213"/>
    </location>
</feature>
<evidence type="ECO:0000256" key="1">
    <source>
        <dbReference type="SAM" id="Phobius"/>
    </source>
</evidence>
<feature type="transmembrane region" description="Helical" evidence="1">
    <location>
        <begin position="15"/>
        <end position="32"/>
    </location>
</feature>
<organism evidence="2 3">
    <name type="scientific">Mycobacterium bourgelatii</name>
    <dbReference type="NCBI Taxonomy" id="1273442"/>
    <lineage>
        <taxon>Bacteria</taxon>
        <taxon>Bacillati</taxon>
        <taxon>Actinomycetota</taxon>
        <taxon>Actinomycetes</taxon>
        <taxon>Mycobacteriales</taxon>
        <taxon>Mycobacteriaceae</taxon>
        <taxon>Mycobacterium</taxon>
    </lineage>
</organism>